<comment type="subcellular location">
    <subcellularLocation>
        <location evidence="1">Membrane</location>
    </subcellularLocation>
</comment>
<feature type="transmembrane region" description="Helical" evidence="5">
    <location>
        <begin position="91"/>
        <end position="113"/>
    </location>
</feature>
<dbReference type="Proteomes" id="UP000835052">
    <property type="component" value="Unassembled WGS sequence"/>
</dbReference>
<evidence type="ECO:0000313" key="7">
    <source>
        <dbReference type="EMBL" id="CAD6185395.1"/>
    </source>
</evidence>
<protein>
    <recommendedName>
        <fullName evidence="6">G-protein coupled receptors family 1 profile domain-containing protein</fullName>
    </recommendedName>
</protein>
<evidence type="ECO:0000256" key="4">
    <source>
        <dbReference type="ARBA" id="ARBA00023136"/>
    </source>
</evidence>
<dbReference type="SUPFAM" id="SSF81321">
    <property type="entry name" value="Family A G protein-coupled receptor-like"/>
    <property type="match status" value="1"/>
</dbReference>
<organism evidence="7 8">
    <name type="scientific">Caenorhabditis auriculariae</name>
    <dbReference type="NCBI Taxonomy" id="2777116"/>
    <lineage>
        <taxon>Eukaryota</taxon>
        <taxon>Metazoa</taxon>
        <taxon>Ecdysozoa</taxon>
        <taxon>Nematoda</taxon>
        <taxon>Chromadorea</taxon>
        <taxon>Rhabditida</taxon>
        <taxon>Rhabditina</taxon>
        <taxon>Rhabditomorpha</taxon>
        <taxon>Rhabditoidea</taxon>
        <taxon>Rhabditidae</taxon>
        <taxon>Peloderinae</taxon>
        <taxon>Caenorhabditis</taxon>
    </lineage>
</organism>
<dbReference type="InterPro" id="IPR017452">
    <property type="entry name" value="GPCR_Rhodpsn_7TM"/>
</dbReference>
<feature type="transmembrane region" description="Helical" evidence="5">
    <location>
        <begin position="299"/>
        <end position="319"/>
    </location>
</feature>
<feature type="transmembrane region" description="Helical" evidence="5">
    <location>
        <begin position="256"/>
        <end position="279"/>
    </location>
</feature>
<dbReference type="Gene3D" id="1.20.1070.10">
    <property type="entry name" value="Rhodopsin 7-helix transmembrane proteins"/>
    <property type="match status" value="1"/>
</dbReference>
<name>A0A8S1GP52_9PELO</name>
<evidence type="ECO:0000313" key="8">
    <source>
        <dbReference type="Proteomes" id="UP000835052"/>
    </source>
</evidence>
<keyword evidence="3 5" id="KW-1133">Transmembrane helix</keyword>
<evidence type="ECO:0000256" key="2">
    <source>
        <dbReference type="ARBA" id="ARBA00022692"/>
    </source>
</evidence>
<dbReference type="GO" id="GO:0004930">
    <property type="term" value="F:G protein-coupled receptor activity"/>
    <property type="evidence" value="ECO:0007669"/>
    <property type="project" value="InterPro"/>
</dbReference>
<keyword evidence="4 5" id="KW-0472">Membrane</keyword>
<keyword evidence="8" id="KW-1185">Reference proteome</keyword>
<proteinExistence type="predicted"/>
<keyword evidence="2 5" id="KW-0812">Transmembrane</keyword>
<feature type="transmembrane region" description="Helical" evidence="5">
    <location>
        <begin position="20"/>
        <end position="38"/>
    </location>
</feature>
<evidence type="ECO:0000256" key="5">
    <source>
        <dbReference type="SAM" id="Phobius"/>
    </source>
</evidence>
<feature type="transmembrane region" description="Helical" evidence="5">
    <location>
        <begin position="50"/>
        <end position="71"/>
    </location>
</feature>
<sequence length="379" mass="43425">MSSLIECRPPPSEMELLFDGPLSGMVIVLGVLGNVYCIQVIFSRFINANMLVSLTALAVWDIVLLSSALYHHSFWASLQYFQLNNGRWDQHMVAINGVLEGGHITATWLLIAVSAERCFAVTRPFHFMSSHRKHQRQHYSRLLGGMFRWPMLLTIAACVISIPCTFEYQLEQCVYNNSTYEQIQETDLMKNFYYKLFFRTIFLSVVKTFGPFVIITMLTISTVNGMRKGMENRATIFKEQGQNHLFKADQDKTRSLWMISIILLGKFLLLRCYPTAIAVLEVFFGNQKLNLLPIDISQFFLLLNSASNCSILVILKKAFETRRLKKIRMRQRALVAKHAEQVLSIGKALAGDKIFLLPTSDTSEQLENSYEMTPMVQKF</sequence>
<dbReference type="PROSITE" id="PS00237">
    <property type="entry name" value="G_PROTEIN_RECEP_F1_1"/>
    <property type="match status" value="1"/>
</dbReference>
<dbReference type="InterPro" id="IPR000276">
    <property type="entry name" value="GPCR_Rhodpsn"/>
</dbReference>
<evidence type="ECO:0000256" key="3">
    <source>
        <dbReference type="ARBA" id="ARBA00022989"/>
    </source>
</evidence>
<dbReference type="OrthoDB" id="5788232at2759"/>
<feature type="transmembrane region" description="Helical" evidence="5">
    <location>
        <begin position="142"/>
        <end position="162"/>
    </location>
</feature>
<dbReference type="PANTHER" id="PTHR46641">
    <property type="entry name" value="FMRFAMIDE RECEPTOR-RELATED"/>
    <property type="match status" value="1"/>
</dbReference>
<dbReference type="EMBL" id="CAJGYM010000002">
    <property type="protein sequence ID" value="CAD6185395.1"/>
    <property type="molecule type" value="Genomic_DNA"/>
</dbReference>
<dbReference type="PROSITE" id="PS50262">
    <property type="entry name" value="G_PROTEIN_RECEP_F1_2"/>
    <property type="match status" value="1"/>
</dbReference>
<dbReference type="CDD" id="cd14978">
    <property type="entry name" value="7tmA_FMRFamide_R-like"/>
    <property type="match status" value="1"/>
</dbReference>
<dbReference type="GO" id="GO:0016020">
    <property type="term" value="C:membrane"/>
    <property type="evidence" value="ECO:0007669"/>
    <property type="project" value="UniProtKB-SubCell"/>
</dbReference>
<reference evidence="7" key="1">
    <citation type="submission" date="2020-10" db="EMBL/GenBank/DDBJ databases">
        <authorList>
            <person name="Kikuchi T."/>
        </authorList>
    </citation>
    <scope>NUCLEOTIDE SEQUENCE</scope>
    <source>
        <strain evidence="7">NKZ352</strain>
    </source>
</reference>
<dbReference type="PANTHER" id="PTHR46641:SF9">
    <property type="entry name" value="G-PROTEIN COUPLED RECEPTORS FAMILY 1 PROFILE DOMAIN-CONTAINING PROTEIN"/>
    <property type="match status" value="1"/>
</dbReference>
<feature type="domain" description="G-protein coupled receptors family 1 profile" evidence="6">
    <location>
        <begin position="33"/>
        <end position="312"/>
    </location>
</feature>
<dbReference type="InterPro" id="IPR052954">
    <property type="entry name" value="GPCR-Ligand_Int"/>
</dbReference>
<feature type="transmembrane region" description="Helical" evidence="5">
    <location>
        <begin position="196"/>
        <end position="220"/>
    </location>
</feature>
<evidence type="ECO:0000259" key="6">
    <source>
        <dbReference type="PROSITE" id="PS50262"/>
    </source>
</evidence>
<gene>
    <name evidence="7" type="ORF">CAUJ_LOCUS1314</name>
</gene>
<dbReference type="AlphaFoldDB" id="A0A8S1GP52"/>
<accession>A0A8S1GP52</accession>
<evidence type="ECO:0000256" key="1">
    <source>
        <dbReference type="ARBA" id="ARBA00004370"/>
    </source>
</evidence>
<comment type="caution">
    <text evidence="7">The sequence shown here is derived from an EMBL/GenBank/DDBJ whole genome shotgun (WGS) entry which is preliminary data.</text>
</comment>